<name>A0A2S7F5Q5_CLOBU</name>
<protein>
    <submittedName>
        <fullName evidence="5">Alpha-glycosidase</fullName>
    </submittedName>
</protein>
<sequence>MNKYAVYHVTEAPYSYSKDINTLTLRVRAAKDDIKKCIVYYKDKYLDNSPYEEKEMILAAKCELFEYFQTDISIFRNRYQYYFKMIDYDENTHYLTERGVKDDDSLIYPYIFPYIAAEDVYEDVKWMQESVVYQIFPERFCNGDESINPEGTLPWGKEENLNYYSRYGGDIKGITKRLDYLEELGIDTIYLTPIFKSKTAHKYDTSDYFNIDPQFGTVDDVRKLVDNAHEKGIKIILDAVFNHSGEDFFAFKDLLENQKNSKYKDWYFIDSYPVSMENENYYTFGHRHFNMPKLNTNNEEVKEYLLKVGEYWVKEIGIDGWRLDVCDEIGHDFWRAFRKRIKHVNKNAVIIGEIMHEANSFLKGDQLDSIMNYPFKNAVTDFFAKRSISSCEFSDILASNRMLYMDSVTKQMWNLIDSHDTKRFLSECNDNVTFMKLAVAFQFTYLGVPYIYYGDEIGMNGGDDPFNRRCMIWEKENQNKDMFEYFKKLIKIRKDNKALIYGEYKELCCEDNLIAFERNYNDEHIVVVINNNNEDKKFINAYELNGVDIMNGQKIEKSLEVDIEKMSIKIIKLNNK</sequence>
<evidence type="ECO:0000256" key="3">
    <source>
        <dbReference type="ARBA" id="ARBA00023295"/>
    </source>
</evidence>
<dbReference type="PANTHER" id="PTHR10357:SF210">
    <property type="entry name" value="MALTODEXTRIN GLUCOSIDASE"/>
    <property type="match status" value="1"/>
</dbReference>
<dbReference type="CDD" id="cd02857">
    <property type="entry name" value="E_set_CDase_PDE_N"/>
    <property type="match status" value="1"/>
</dbReference>
<dbReference type="InterPro" id="IPR013783">
    <property type="entry name" value="Ig-like_fold"/>
</dbReference>
<comment type="caution">
    <text evidence="5">The sequence shown here is derived from an EMBL/GenBank/DDBJ whole genome shotgun (WGS) entry which is preliminary data.</text>
</comment>
<dbReference type="RefSeq" id="WP_027636154.1">
    <property type="nucleotide sequence ID" value="NZ_CP191154.1"/>
</dbReference>
<dbReference type="CDD" id="cd11338">
    <property type="entry name" value="AmyAc_CMD"/>
    <property type="match status" value="1"/>
</dbReference>
<accession>A0A2S7F5Q5</accession>
<dbReference type="AlphaFoldDB" id="A0A2S7F5Q5"/>
<dbReference type="SMART" id="SM00642">
    <property type="entry name" value="Aamy"/>
    <property type="match status" value="1"/>
</dbReference>
<dbReference type="InterPro" id="IPR006047">
    <property type="entry name" value="GH13_cat_dom"/>
</dbReference>
<dbReference type="SUPFAM" id="SSF51445">
    <property type="entry name" value="(Trans)glycosidases"/>
    <property type="match status" value="1"/>
</dbReference>
<gene>
    <name evidence="5" type="ORF">AWN73_05235</name>
</gene>
<dbReference type="Gene3D" id="3.20.20.80">
    <property type="entry name" value="Glycosidases"/>
    <property type="match status" value="1"/>
</dbReference>
<dbReference type="SUPFAM" id="SSF81296">
    <property type="entry name" value="E set domains"/>
    <property type="match status" value="1"/>
</dbReference>
<dbReference type="InterPro" id="IPR045857">
    <property type="entry name" value="O16G_dom_2"/>
</dbReference>
<dbReference type="GO" id="GO:0004553">
    <property type="term" value="F:hydrolase activity, hydrolyzing O-glycosyl compounds"/>
    <property type="evidence" value="ECO:0007669"/>
    <property type="project" value="InterPro"/>
</dbReference>
<comment type="similarity">
    <text evidence="1">Belongs to the glycosyl hydrolase 13 family.</text>
</comment>
<dbReference type="PANTHER" id="PTHR10357">
    <property type="entry name" value="ALPHA-AMYLASE FAMILY MEMBER"/>
    <property type="match status" value="1"/>
</dbReference>
<dbReference type="EMBL" id="LRDH01000151">
    <property type="protein sequence ID" value="PPV12233.1"/>
    <property type="molecule type" value="Genomic_DNA"/>
</dbReference>
<evidence type="ECO:0000256" key="2">
    <source>
        <dbReference type="ARBA" id="ARBA00022801"/>
    </source>
</evidence>
<evidence type="ECO:0000256" key="1">
    <source>
        <dbReference type="ARBA" id="ARBA00008061"/>
    </source>
</evidence>
<dbReference type="InterPro" id="IPR013780">
    <property type="entry name" value="Glyco_hydro_b"/>
</dbReference>
<keyword evidence="3 5" id="KW-0326">Glycosidase</keyword>
<evidence type="ECO:0000313" key="6">
    <source>
        <dbReference type="Proteomes" id="UP000238081"/>
    </source>
</evidence>
<reference evidence="5 6" key="1">
    <citation type="submission" date="2016-01" db="EMBL/GenBank/DDBJ databases">
        <title>Characterization of the Clostridium difficile lineages that are prevalent in Hong Kong and China.</title>
        <authorList>
            <person name="Kwok J.S.-L."/>
            <person name="Lam W.-Y."/>
            <person name="Ip M."/>
            <person name="Chan T.-F."/>
            <person name="Hawkey P.M."/>
            <person name="Tsui S.K.-W."/>
        </authorList>
    </citation>
    <scope>NUCLEOTIDE SEQUENCE [LARGE SCALE GENOMIC DNA]</scope>
    <source>
        <strain evidence="5 6">300064</strain>
    </source>
</reference>
<dbReference type="Gene3D" id="3.90.400.10">
    <property type="entry name" value="Oligo-1,6-glucosidase, Domain 2"/>
    <property type="match status" value="1"/>
</dbReference>
<dbReference type="Pfam" id="PF00128">
    <property type="entry name" value="Alpha-amylase"/>
    <property type="match status" value="1"/>
</dbReference>
<dbReference type="InterPro" id="IPR014756">
    <property type="entry name" value="Ig_E-set"/>
</dbReference>
<dbReference type="Gene3D" id="2.60.40.10">
    <property type="entry name" value="Immunoglobulins"/>
    <property type="match status" value="1"/>
</dbReference>
<proteinExistence type="inferred from homology"/>
<keyword evidence="2" id="KW-0378">Hydrolase</keyword>
<evidence type="ECO:0000313" key="5">
    <source>
        <dbReference type="EMBL" id="PPV12233.1"/>
    </source>
</evidence>
<dbReference type="InterPro" id="IPR017853">
    <property type="entry name" value="GH"/>
</dbReference>
<dbReference type="InterPro" id="IPR004185">
    <property type="entry name" value="Glyco_hydro_13_lg-like_dom"/>
</dbReference>
<dbReference type="Proteomes" id="UP000238081">
    <property type="component" value="Unassembled WGS sequence"/>
</dbReference>
<dbReference type="SUPFAM" id="SSF51011">
    <property type="entry name" value="Glycosyl hydrolase domain"/>
    <property type="match status" value="1"/>
</dbReference>
<dbReference type="Pfam" id="PF02903">
    <property type="entry name" value="Alpha-amylase_N"/>
    <property type="match status" value="1"/>
</dbReference>
<organism evidence="5 6">
    <name type="scientific">Clostridium butyricum</name>
    <dbReference type="NCBI Taxonomy" id="1492"/>
    <lineage>
        <taxon>Bacteria</taxon>
        <taxon>Bacillati</taxon>
        <taxon>Bacillota</taxon>
        <taxon>Clostridia</taxon>
        <taxon>Eubacteriales</taxon>
        <taxon>Clostridiaceae</taxon>
        <taxon>Clostridium</taxon>
    </lineage>
</organism>
<dbReference type="GO" id="GO:0005975">
    <property type="term" value="P:carbohydrate metabolic process"/>
    <property type="evidence" value="ECO:0007669"/>
    <property type="project" value="InterPro"/>
</dbReference>
<feature type="domain" description="Glycosyl hydrolase family 13 catalytic" evidence="4">
    <location>
        <begin position="134"/>
        <end position="493"/>
    </location>
</feature>
<dbReference type="Gene3D" id="2.60.40.1180">
    <property type="entry name" value="Golgi alpha-mannosidase II"/>
    <property type="match status" value="1"/>
</dbReference>
<evidence type="ECO:0000259" key="4">
    <source>
        <dbReference type="SMART" id="SM00642"/>
    </source>
</evidence>